<sequence length="66" mass="7435">MILGLLTGLFIVPMVIDWMGFSLAEFYNQTFNEHKLAGGITGATVIIIVTYFAGRSFIKEYRSIEE</sequence>
<keyword evidence="1" id="KW-0472">Membrane</keyword>
<keyword evidence="3" id="KW-1185">Reference proteome</keyword>
<dbReference type="EMBL" id="CP009416">
    <property type="protein sequence ID" value="AJD89756.1"/>
    <property type="molecule type" value="Genomic_DNA"/>
</dbReference>
<dbReference type="AlphaFoldDB" id="A0A0B5AI69"/>
<keyword evidence="1" id="KW-1133">Transmembrane helix</keyword>
<organism evidence="2 3">
    <name type="scientific">Jeotgalibacillus malaysiensis</name>
    <dbReference type="NCBI Taxonomy" id="1508404"/>
    <lineage>
        <taxon>Bacteria</taxon>
        <taxon>Bacillati</taxon>
        <taxon>Bacillota</taxon>
        <taxon>Bacilli</taxon>
        <taxon>Bacillales</taxon>
        <taxon>Caryophanaceae</taxon>
        <taxon>Jeotgalibacillus</taxon>
    </lineage>
</organism>
<feature type="transmembrane region" description="Helical" evidence="1">
    <location>
        <begin position="34"/>
        <end position="54"/>
    </location>
</feature>
<evidence type="ECO:0000256" key="1">
    <source>
        <dbReference type="SAM" id="Phobius"/>
    </source>
</evidence>
<reference evidence="2 3" key="1">
    <citation type="submission" date="2014-08" db="EMBL/GenBank/DDBJ databases">
        <title>Complete genome of a marine bacteria Jeotgalibacillus malaysiensis.</title>
        <authorList>
            <person name="Yaakop A.S."/>
            <person name="Chan K.-G."/>
            <person name="Goh K.M."/>
        </authorList>
    </citation>
    <scope>NUCLEOTIDE SEQUENCE [LARGE SCALE GENOMIC DNA]</scope>
    <source>
        <strain evidence="2 3">D5</strain>
    </source>
</reference>
<protein>
    <submittedName>
        <fullName evidence="2">Uncharacterized protein</fullName>
    </submittedName>
</protein>
<dbReference type="KEGG" id="jeo:JMA_04390"/>
<name>A0A0B5AI69_9BACL</name>
<gene>
    <name evidence="2" type="ORF">JMA_04390</name>
</gene>
<keyword evidence="1" id="KW-0812">Transmembrane</keyword>
<evidence type="ECO:0000313" key="3">
    <source>
        <dbReference type="Proteomes" id="UP000031449"/>
    </source>
</evidence>
<dbReference type="BioCyc" id="JESP1508404:G14D9-9656-MONOMER"/>
<dbReference type="HOGENOM" id="CLU_2825342_0_0_9"/>
<proteinExistence type="predicted"/>
<evidence type="ECO:0000313" key="2">
    <source>
        <dbReference type="EMBL" id="AJD89756.1"/>
    </source>
</evidence>
<dbReference type="Proteomes" id="UP000031449">
    <property type="component" value="Chromosome"/>
</dbReference>
<accession>A0A0B5AI69</accession>